<keyword evidence="2" id="KW-1185">Reference proteome</keyword>
<proteinExistence type="predicted"/>
<reference evidence="2" key="1">
    <citation type="submission" date="2013-09" db="EMBL/GenBank/DDBJ databases">
        <title>Corchorus olitorius genome sequencing.</title>
        <authorList>
            <person name="Alam M."/>
            <person name="Haque M.S."/>
            <person name="Islam M.S."/>
            <person name="Emdad E.M."/>
            <person name="Islam M.M."/>
            <person name="Ahmed B."/>
            <person name="Halim A."/>
            <person name="Hossen Q.M.M."/>
            <person name="Hossain M.Z."/>
            <person name="Ahmed R."/>
            <person name="Khan M.M."/>
            <person name="Islam R."/>
            <person name="Rashid M.M."/>
            <person name="Khan S.A."/>
            <person name="Rahman M.S."/>
            <person name="Alam M."/>
            <person name="Yahiya A.S."/>
            <person name="Khan M.S."/>
            <person name="Azam M.S."/>
            <person name="Haque T."/>
            <person name="Lashkar M.Z.H."/>
            <person name="Akhand A.I."/>
            <person name="Morshed G."/>
            <person name="Roy S."/>
            <person name="Uddin K.S."/>
            <person name="Rabeya T."/>
            <person name="Hossain A.S."/>
            <person name="Chowdhury A."/>
            <person name="Snigdha A.R."/>
            <person name="Mortoza M.S."/>
            <person name="Matin S.A."/>
            <person name="Hoque S.M.E."/>
            <person name="Islam M.K."/>
            <person name="Roy D.K."/>
            <person name="Haider R."/>
            <person name="Moosa M.M."/>
            <person name="Elias S.M."/>
            <person name="Hasan A.M."/>
            <person name="Jahan S."/>
            <person name="Shafiuddin M."/>
            <person name="Mahmood N."/>
            <person name="Shommy N.S."/>
        </authorList>
    </citation>
    <scope>NUCLEOTIDE SEQUENCE [LARGE SCALE GENOMIC DNA]</scope>
    <source>
        <strain evidence="2">cv. O-4</strain>
    </source>
</reference>
<sequence>MDGSGTFQNGSPICPLPESSSRFTRNRLEMLQTCKNPIALKPFDLEAPPLHHSLLRVESDEIRMKL</sequence>
<dbReference type="EMBL" id="AWUE01021440">
    <property type="protein sequence ID" value="OMO62215.1"/>
    <property type="molecule type" value="Genomic_DNA"/>
</dbReference>
<dbReference type="AlphaFoldDB" id="A0A1R3GVR7"/>
<gene>
    <name evidence="1" type="ORF">COLO4_33178</name>
</gene>
<evidence type="ECO:0000313" key="2">
    <source>
        <dbReference type="Proteomes" id="UP000187203"/>
    </source>
</evidence>
<dbReference type="Proteomes" id="UP000187203">
    <property type="component" value="Unassembled WGS sequence"/>
</dbReference>
<evidence type="ECO:0000313" key="1">
    <source>
        <dbReference type="EMBL" id="OMO62215.1"/>
    </source>
</evidence>
<organism evidence="1 2">
    <name type="scientific">Corchorus olitorius</name>
    <dbReference type="NCBI Taxonomy" id="93759"/>
    <lineage>
        <taxon>Eukaryota</taxon>
        <taxon>Viridiplantae</taxon>
        <taxon>Streptophyta</taxon>
        <taxon>Embryophyta</taxon>
        <taxon>Tracheophyta</taxon>
        <taxon>Spermatophyta</taxon>
        <taxon>Magnoliopsida</taxon>
        <taxon>eudicotyledons</taxon>
        <taxon>Gunneridae</taxon>
        <taxon>Pentapetalae</taxon>
        <taxon>rosids</taxon>
        <taxon>malvids</taxon>
        <taxon>Malvales</taxon>
        <taxon>Malvaceae</taxon>
        <taxon>Grewioideae</taxon>
        <taxon>Apeibeae</taxon>
        <taxon>Corchorus</taxon>
    </lineage>
</organism>
<protein>
    <submittedName>
        <fullName evidence="1">Uncharacterized protein</fullName>
    </submittedName>
</protein>
<comment type="caution">
    <text evidence="1">The sequence shown here is derived from an EMBL/GenBank/DDBJ whole genome shotgun (WGS) entry which is preliminary data.</text>
</comment>
<name>A0A1R3GVR7_9ROSI</name>
<accession>A0A1R3GVR7</accession>